<sequence>MNTALYDNAMQVVPVLLIALFLDSRGTDRQTGHRPRRWENAQDRLFALLGVVAFVVSMLVVAGVVDDSRVTAATVIAALSGCIGLLFARIWFRLIRDSGQVRE</sequence>
<keyword evidence="1" id="KW-1133">Transmembrane helix</keyword>
<protein>
    <submittedName>
        <fullName evidence="2">Uncharacterized protein</fullName>
    </submittedName>
</protein>
<evidence type="ECO:0000256" key="1">
    <source>
        <dbReference type="SAM" id="Phobius"/>
    </source>
</evidence>
<comment type="caution">
    <text evidence="2">The sequence shown here is derived from an EMBL/GenBank/DDBJ whole genome shotgun (WGS) entry which is preliminary data.</text>
</comment>
<keyword evidence="1" id="KW-0812">Transmembrane</keyword>
<gene>
    <name evidence="2" type="ORF">GCM10022252_15880</name>
</gene>
<proteinExistence type="predicted"/>
<reference evidence="3" key="1">
    <citation type="journal article" date="2019" name="Int. J. Syst. Evol. Microbiol.">
        <title>The Global Catalogue of Microorganisms (GCM) 10K type strain sequencing project: providing services to taxonomists for standard genome sequencing and annotation.</title>
        <authorList>
            <consortium name="The Broad Institute Genomics Platform"/>
            <consortium name="The Broad Institute Genome Sequencing Center for Infectious Disease"/>
            <person name="Wu L."/>
            <person name="Ma J."/>
        </authorList>
    </citation>
    <scope>NUCLEOTIDE SEQUENCE [LARGE SCALE GENOMIC DNA]</scope>
    <source>
        <strain evidence="3">JCM 17388</strain>
    </source>
</reference>
<evidence type="ECO:0000313" key="2">
    <source>
        <dbReference type="EMBL" id="GAA4185462.1"/>
    </source>
</evidence>
<dbReference type="RefSeq" id="WP_344916494.1">
    <property type="nucleotide sequence ID" value="NZ_BAABAQ010000002.1"/>
</dbReference>
<dbReference type="EMBL" id="BAABAQ010000002">
    <property type="protein sequence ID" value="GAA4185462.1"/>
    <property type="molecule type" value="Genomic_DNA"/>
</dbReference>
<dbReference type="Proteomes" id="UP001501251">
    <property type="component" value="Unassembled WGS sequence"/>
</dbReference>
<accession>A0ABP8AKI7</accession>
<feature type="transmembrane region" description="Helical" evidence="1">
    <location>
        <begin position="45"/>
        <end position="65"/>
    </location>
</feature>
<feature type="transmembrane region" description="Helical" evidence="1">
    <location>
        <begin position="71"/>
        <end position="92"/>
    </location>
</feature>
<organism evidence="2 3">
    <name type="scientific">Streptosporangium oxazolinicum</name>
    <dbReference type="NCBI Taxonomy" id="909287"/>
    <lineage>
        <taxon>Bacteria</taxon>
        <taxon>Bacillati</taxon>
        <taxon>Actinomycetota</taxon>
        <taxon>Actinomycetes</taxon>
        <taxon>Streptosporangiales</taxon>
        <taxon>Streptosporangiaceae</taxon>
        <taxon>Streptosporangium</taxon>
    </lineage>
</organism>
<keyword evidence="1" id="KW-0472">Membrane</keyword>
<evidence type="ECO:0000313" key="3">
    <source>
        <dbReference type="Proteomes" id="UP001501251"/>
    </source>
</evidence>
<keyword evidence="3" id="KW-1185">Reference proteome</keyword>
<name>A0ABP8AKI7_9ACTN</name>